<keyword evidence="3 7" id="KW-0645">Protease</keyword>
<dbReference type="PRINTS" id="PR00724">
    <property type="entry name" value="CRBOXYPTASEC"/>
</dbReference>
<dbReference type="InParanoid" id="A0A6L2Q735"/>
<dbReference type="InterPro" id="IPR018202">
    <property type="entry name" value="Ser_caboxypep_ser_AS"/>
</dbReference>
<dbReference type="Proteomes" id="UP000502823">
    <property type="component" value="Unassembled WGS sequence"/>
</dbReference>
<dbReference type="OrthoDB" id="443318at2759"/>
<dbReference type="PANTHER" id="PTHR11802:SF472">
    <property type="entry name" value="SERINE CARBOXYPEPTIDASE CPVL-RELATED"/>
    <property type="match status" value="1"/>
</dbReference>
<evidence type="ECO:0000256" key="3">
    <source>
        <dbReference type="ARBA" id="ARBA00022670"/>
    </source>
</evidence>
<evidence type="ECO:0000256" key="2">
    <source>
        <dbReference type="ARBA" id="ARBA00022645"/>
    </source>
</evidence>
<keyword evidence="4" id="KW-0732">Signal</keyword>
<dbReference type="EMBL" id="BLKM01002316">
    <property type="protein sequence ID" value="GFG40679.1"/>
    <property type="molecule type" value="Genomic_DNA"/>
</dbReference>
<evidence type="ECO:0000256" key="7">
    <source>
        <dbReference type="RuleBase" id="RU361156"/>
    </source>
</evidence>
<sequence length="525" mass="60085">MELASSEKGGPHSANYPYSRNCVSQDNFMTQKQTVVWQCVSVHCCNASSISQQTLPPAQEMKCAVALVFLSVIYVFADTFAFGSALPSRSNGSHIRSRLNLTPYIADGKIKKARRLAAVNYRRFKSDVPSYSGFFNVNKQFNSHLFFWFFPAEYDYENAPVLLWLQGGPGFSSLFGLFNEVGPFSVAEDNVTLVMNPYSWHKNHSLVFIDNPVGTGFSFTDFDEGLATNQSQIAEELYCALIQFFALFSELRSLPFFIAGESYAGKYIPSLSYTIHKRNPAAEHKINLQGIAVGNGWTDPVSMLDRSSFLYQVGLVDRKTRDEMHNMEQKTVQLIKSHDYEEATRMESKLFEYFRNHTKYDNIYNVLLERERDTEDRFAIFVDRNKVRKALHVGDTQFSHKNDSVSSKLFLDIMQSVRSWLEELLEHYRVLYYSGQLDIIVAYTLSLNMYNALQFSAAEEYRNASRWPWYVDGQLAGYVKTAGKFTEVLVRNAGHSVPIDQPAWALDLITTFTRDKCLNRQNSHQ</sequence>
<gene>
    <name evidence="8" type="ORF">Cfor_06716</name>
</gene>
<dbReference type="InterPro" id="IPR001563">
    <property type="entry name" value="Peptidase_S10"/>
</dbReference>
<dbReference type="EC" id="3.4.16.-" evidence="7"/>
<reference evidence="9" key="1">
    <citation type="submission" date="2020-01" db="EMBL/GenBank/DDBJ databases">
        <title>Draft genome sequence of the Termite Coptotermes fromosanus.</title>
        <authorList>
            <person name="Itakura S."/>
            <person name="Yosikawa Y."/>
            <person name="Umezawa K."/>
        </authorList>
    </citation>
    <scope>NUCLEOTIDE SEQUENCE [LARGE SCALE GENOMIC DNA]</scope>
</reference>
<keyword evidence="5 7" id="KW-0378">Hydrolase</keyword>
<evidence type="ECO:0000256" key="5">
    <source>
        <dbReference type="ARBA" id="ARBA00022801"/>
    </source>
</evidence>
<keyword evidence="6" id="KW-0325">Glycoprotein</keyword>
<dbReference type="InterPro" id="IPR033124">
    <property type="entry name" value="Ser_caboxypep_his_AS"/>
</dbReference>
<accession>A0A6L2Q735</accession>
<protein>
    <recommendedName>
        <fullName evidence="7">Carboxypeptidase</fullName>
        <ecNumber evidence="7">3.4.16.-</ecNumber>
    </recommendedName>
</protein>
<evidence type="ECO:0000256" key="6">
    <source>
        <dbReference type="ARBA" id="ARBA00023180"/>
    </source>
</evidence>
<dbReference type="PROSITE" id="PS00560">
    <property type="entry name" value="CARBOXYPEPT_SER_HIS"/>
    <property type="match status" value="1"/>
</dbReference>
<comment type="similarity">
    <text evidence="1 7">Belongs to the peptidase S10 family.</text>
</comment>
<dbReference type="SUPFAM" id="SSF53474">
    <property type="entry name" value="alpha/beta-Hydrolases"/>
    <property type="match status" value="1"/>
</dbReference>
<keyword evidence="2 7" id="KW-0121">Carboxypeptidase</keyword>
<comment type="caution">
    <text evidence="8">The sequence shown here is derived from an EMBL/GenBank/DDBJ whole genome shotgun (WGS) entry which is preliminary data.</text>
</comment>
<dbReference type="PROSITE" id="PS00131">
    <property type="entry name" value="CARBOXYPEPT_SER_SER"/>
    <property type="match status" value="1"/>
</dbReference>
<name>A0A6L2Q735_COPFO</name>
<evidence type="ECO:0000313" key="8">
    <source>
        <dbReference type="EMBL" id="GFG40679.1"/>
    </source>
</evidence>
<proteinExistence type="inferred from homology"/>
<keyword evidence="9" id="KW-1185">Reference proteome</keyword>
<dbReference type="GO" id="GO:0004185">
    <property type="term" value="F:serine-type carboxypeptidase activity"/>
    <property type="evidence" value="ECO:0007669"/>
    <property type="project" value="UniProtKB-UniRule"/>
</dbReference>
<organism evidence="8 9">
    <name type="scientific">Coptotermes formosanus</name>
    <name type="common">Formosan subterranean termite</name>
    <dbReference type="NCBI Taxonomy" id="36987"/>
    <lineage>
        <taxon>Eukaryota</taxon>
        <taxon>Metazoa</taxon>
        <taxon>Ecdysozoa</taxon>
        <taxon>Arthropoda</taxon>
        <taxon>Hexapoda</taxon>
        <taxon>Insecta</taxon>
        <taxon>Pterygota</taxon>
        <taxon>Neoptera</taxon>
        <taxon>Polyneoptera</taxon>
        <taxon>Dictyoptera</taxon>
        <taxon>Blattodea</taxon>
        <taxon>Blattoidea</taxon>
        <taxon>Termitoidae</taxon>
        <taxon>Rhinotermitidae</taxon>
        <taxon>Coptotermes</taxon>
    </lineage>
</organism>
<dbReference type="AlphaFoldDB" id="A0A6L2Q735"/>
<evidence type="ECO:0000256" key="4">
    <source>
        <dbReference type="ARBA" id="ARBA00022729"/>
    </source>
</evidence>
<evidence type="ECO:0000313" key="9">
    <source>
        <dbReference type="Proteomes" id="UP000502823"/>
    </source>
</evidence>
<dbReference type="InterPro" id="IPR029058">
    <property type="entry name" value="AB_hydrolase_fold"/>
</dbReference>
<dbReference type="PANTHER" id="PTHR11802">
    <property type="entry name" value="SERINE PROTEASE FAMILY S10 SERINE CARBOXYPEPTIDASE"/>
    <property type="match status" value="1"/>
</dbReference>
<dbReference type="Gene3D" id="3.40.50.1820">
    <property type="entry name" value="alpha/beta hydrolase"/>
    <property type="match status" value="1"/>
</dbReference>
<evidence type="ECO:0000256" key="1">
    <source>
        <dbReference type="ARBA" id="ARBA00009431"/>
    </source>
</evidence>
<dbReference type="Pfam" id="PF00450">
    <property type="entry name" value="Peptidase_S10"/>
    <property type="match status" value="1"/>
</dbReference>
<dbReference type="GO" id="GO:0006508">
    <property type="term" value="P:proteolysis"/>
    <property type="evidence" value="ECO:0007669"/>
    <property type="project" value="UniProtKB-KW"/>
</dbReference>